<feature type="region of interest" description="Disordered" evidence="2">
    <location>
        <begin position="139"/>
        <end position="178"/>
    </location>
</feature>
<dbReference type="AlphaFoldDB" id="A0A9W4UJK8"/>
<dbReference type="PANTHER" id="PTHR31996">
    <property type="entry name" value="COILED-COIL DOMAIN-CONTAINING PROTEIN 115"/>
    <property type="match status" value="1"/>
</dbReference>
<evidence type="ECO:0000313" key="4">
    <source>
        <dbReference type="Proteomes" id="UP001152607"/>
    </source>
</evidence>
<dbReference type="GO" id="GO:1990871">
    <property type="term" value="C:Vma12-Vma22 assembly complex"/>
    <property type="evidence" value="ECO:0007669"/>
    <property type="project" value="TreeGrafter"/>
</dbReference>
<name>A0A9W4UJK8_9PLEO</name>
<sequence length="255" mass="28777">MVAAQDETVSRLKDDDIDKHELVQRLDELLEQYLHTVDAYQQAQQKLASHLSAVSDPIRTTPETRAKLTKTCPKGYIALAHANFNNASGTRYGQDFYDDRMSASRQMYVRTSHRTSLYDSPELQNSMIRPFHEFSVDVFAPLDPPNKEADQPKEKDQRGTRTHSSTVPAGFETATAPKDQAVEPGIENVLEPNHVVTRRDPIRWFGILVPSALRSAQSNFVSAVDGPLPQIATLSKDLRQQEIEIGRLRKQLKKI</sequence>
<gene>
    <name evidence="3" type="ORF">PDIGIT_LOCUS9985</name>
</gene>
<comment type="caution">
    <text evidence="3">The sequence shown here is derived from an EMBL/GenBank/DDBJ whole genome shotgun (WGS) entry which is preliminary data.</text>
</comment>
<evidence type="ECO:0000256" key="1">
    <source>
        <dbReference type="ARBA" id="ARBA00093634"/>
    </source>
</evidence>
<evidence type="ECO:0000256" key="2">
    <source>
        <dbReference type="SAM" id="MobiDB-lite"/>
    </source>
</evidence>
<accession>A0A9W4UJK8</accession>
<reference evidence="3" key="1">
    <citation type="submission" date="2023-01" db="EMBL/GenBank/DDBJ databases">
        <authorList>
            <person name="Van Ghelder C."/>
            <person name="Rancurel C."/>
        </authorList>
    </citation>
    <scope>NUCLEOTIDE SEQUENCE</scope>
    <source>
        <strain evidence="3">CNCM I-4278</strain>
    </source>
</reference>
<protein>
    <recommendedName>
        <fullName evidence="1">Vacuolar ATPase assembly protein VMA22</fullName>
    </recommendedName>
</protein>
<dbReference type="GO" id="GO:0051082">
    <property type="term" value="F:unfolded protein binding"/>
    <property type="evidence" value="ECO:0007669"/>
    <property type="project" value="TreeGrafter"/>
</dbReference>
<keyword evidence="4" id="KW-1185">Reference proteome</keyword>
<dbReference type="Proteomes" id="UP001152607">
    <property type="component" value="Unassembled WGS sequence"/>
</dbReference>
<dbReference type="Pfam" id="PF21730">
    <property type="entry name" value="Vma22_CCDC115"/>
    <property type="match status" value="1"/>
</dbReference>
<dbReference type="PANTHER" id="PTHR31996:SF2">
    <property type="entry name" value="COILED-COIL DOMAIN-CONTAINING PROTEIN 115"/>
    <property type="match status" value="1"/>
</dbReference>
<dbReference type="GO" id="GO:0070072">
    <property type="term" value="P:vacuolar proton-transporting V-type ATPase complex assembly"/>
    <property type="evidence" value="ECO:0007669"/>
    <property type="project" value="InterPro"/>
</dbReference>
<dbReference type="OrthoDB" id="408631at2759"/>
<organism evidence="3 4">
    <name type="scientific">Periconia digitata</name>
    <dbReference type="NCBI Taxonomy" id="1303443"/>
    <lineage>
        <taxon>Eukaryota</taxon>
        <taxon>Fungi</taxon>
        <taxon>Dikarya</taxon>
        <taxon>Ascomycota</taxon>
        <taxon>Pezizomycotina</taxon>
        <taxon>Dothideomycetes</taxon>
        <taxon>Pleosporomycetidae</taxon>
        <taxon>Pleosporales</taxon>
        <taxon>Massarineae</taxon>
        <taxon>Periconiaceae</taxon>
        <taxon>Periconia</taxon>
    </lineage>
</organism>
<feature type="compositionally biased region" description="Basic and acidic residues" evidence="2">
    <location>
        <begin position="145"/>
        <end position="159"/>
    </location>
</feature>
<evidence type="ECO:0000313" key="3">
    <source>
        <dbReference type="EMBL" id="CAI6336879.1"/>
    </source>
</evidence>
<proteinExistence type="predicted"/>
<dbReference type="EMBL" id="CAOQHR010000007">
    <property type="protein sequence ID" value="CAI6336879.1"/>
    <property type="molecule type" value="Genomic_DNA"/>
</dbReference>
<dbReference type="InterPro" id="IPR040357">
    <property type="entry name" value="Vma22/CCDC115"/>
</dbReference>